<name>A0A364LA97_TALAM</name>
<feature type="region of interest" description="Disordered" evidence="1">
    <location>
        <begin position="253"/>
        <end position="307"/>
    </location>
</feature>
<feature type="region of interest" description="Disordered" evidence="1">
    <location>
        <begin position="1"/>
        <end position="21"/>
    </location>
</feature>
<feature type="compositionally biased region" description="Acidic residues" evidence="1">
    <location>
        <begin position="224"/>
        <end position="239"/>
    </location>
</feature>
<dbReference type="PANTHER" id="PTHR46603">
    <property type="entry name" value="ABSCISSION/NOCUT CHECKPOINT REGULATOR"/>
    <property type="match status" value="1"/>
</dbReference>
<dbReference type="CDD" id="cd19817">
    <property type="entry name" value="Bbox1_ANCHR-like"/>
    <property type="match status" value="1"/>
</dbReference>
<dbReference type="PANTHER" id="PTHR46603:SF1">
    <property type="entry name" value="ABSCISSION_NOCUT CHECKPOINT REGULATOR"/>
    <property type="match status" value="1"/>
</dbReference>
<organism evidence="2 3">
    <name type="scientific">Talaromyces amestolkiae</name>
    <dbReference type="NCBI Taxonomy" id="1196081"/>
    <lineage>
        <taxon>Eukaryota</taxon>
        <taxon>Fungi</taxon>
        <taxon>Dikarya</taxon>
        <taxon>Ascomycota</taxon>
        <taxon>Pezizomycotina</taxon>
        <taxon>Eurotiomycetes</taxon>
        <taxon>Eurotiomycetidae</taxon>
        <taxon>Eurotiales</taxon>
        <taxon>Trichocomaceae</taxon>
        <taxon>Talaromyces</taxon>
        <taxon>Talaromyces sect. Talaromyces</taxon>
    </lineage>
</organism>
<evidence type="ECO:0000256" key="1">
    <source>
        <dbReference type="SAM" id="MobiDB-lite"/>
    </source>
</evidence>
<dbReference type="InterPro" id="IPR044553">
    <property type="entry name" value="Bbox1_ANCHR"/>
</dbReference>
<dbReference type="OrthoDB" id="5335351at2759"/>
<comment type="caution">
    <text evidence="2">The sequence shown here is derived from an EMBL/GenBank/DDBJ whole genome shotgun (WGS) entry which is preliminary data.</text>
</comment>
<evidence type="ECO:0000313" key="2">
    <source>
        <dbReference type="EMBL" id="RAO72736.1"/>
    </source>
</evidence>
<reference evidence="2 3" key="1">
    <citation type="journal article" date="2017" name="Biotechnol. Biofuels">
        <title>Differential beta-glucosidase expression as a function of carbon source availability in Talaromyces amestolkiae: a genomic and proteomic approach.</title>
        <authorList>
            <person name="de Eugenio L.I."/>
            <person name="Mendez-Liter J.A."/>
            <person name="Nieto-Dominguez M."/>
            <person name="Alonso L."/>
            <person name="Gil-Munoz J."/>
            <person name="Barriuso J."/>
            <person name="Prieto A."/>
            <person name="Martinez M.J."/>
        </authorList>
    </citation>
    <scope>NUCLEOTIDE SEQUENCE [LARGE SCALE GENOMIC DNA]</scope>
    <source>
        <strain evidence="2 3">CIB</strain>
    </source>
</reference>
<proteinExistence type="predicted"/>
<protein>
    <submittedName>
        <fullName evidence="2">Uncharacterized protein</fullName>
    </submittedName>
</protein>
<feature type="region of interest" description="Disordered" evidence="1">
    <location>
        <begin position="159"/>
        <end position="181"/>
    </location>
</feature>
<feature type="compositionally biased region" description="Basic and acidic residues" evidence="1">
    <location>
        <begin position="209"/>
        <end position="223"/>
    </location>
</feature>
<gene>
    <name evidence="2" type="ORF">BHQ10_008748</name>
</gene>
<feature type="region of interest" description="Disordered" evidence="1">
    <location>
        <begin position="193"/>
        <end position="241"/>
    </location>
</feature>
<dbReference type="EMBL" id="MIKG01000020">
    <property type="protein sequence ID" value="RAO72736.1"/>
    <property type="molecule type" value="Genomic_DNA"/>
</dbReference>
<dbReference type="STRING" id="1196081.A0A364LA97"/>
<dbReference type="Proteomes" id="UP000249363">
    <property type="component" value="Unassembled WGS sequence"/>
</dbReference>
<feature type="region of interest" description="Disordered" evidence="1">
    <location>
        <begin position="89"/>
        <end position="118"/>
    </location>
</feature>
<feature type="compositionally biased region" description="Basic and acidic residues" evidence="1">
    <location>
        <begin position="90"/>
        <end position="103"/>
    </location>
</feature>
<sequence length="360" mass="40086">MTSKQPSQPAAKGGLGDLSLQPEDLQKCSWDQLLEMFSSALKEHEQLDKDLQHQTMELLKVFEIWTQVTVSRDEDRSYKRFQTRMQHVQNSERELEEKKEHWVDTSSALGPTTGPKSKLDGLSTGSLFAEDDIIAPDALLDGDAIEDLLASLDNRNNQMSEDMGTQFEDRPGNDESETPDLLGNVYGVIKRTSTTESNIDKSTQSNSRKGKEDDIPDFLKDIDSSDEESGDSDSEEKEEAEAVKYVENLLKDLAENPPPASPTEDSSTPTPQQDVDGDEENLSSRLAALSLPSAPKTQPGDRPKRHNAETPDCCCICYDTAKLKCLGCEEDQLFCVRCWWEMHMDGEGDSGHKAVKYEGS</sequence>
<dbReference type="AlphaFoldDB" id="A0A364LA97"/>
<feature type="compositionally biased region" description="Polar residues" evidence="1">
    <location>
        <begin position="193"/>
        <end position="207"/>
    </location>
</feature>
<evidence type="ECO:0000313" key="3">
    <source>
        <dbReference type="Proteomes" id="UP000249363"/>
    </source>
</evidence>
<feature type="compositionally biased region" description="Low complexity" evidence="1">
    <location>
        <begin position="283"/>
        <end position="295"/>
    </location>
</feature>
<accession>A0A364LA97</accession>
<feature type="compositionally biased region" description="Polar residues" evidence="1">
    <location>
        <begin position="263"/>
        <end position="273"/>
    </location>
</feature>
<dbReference type="SUPFAM" id="SSF57845">
    <property type="entry name" value="B-box zinc-binding domain"/>
    <property type="match status" value="1"/>
</dbReference>
<dbReference type="RefSeq" id="XP_040737250.1">
    <property type="nucleotide sequence ID" value="XM_040881587.1"/>
</dbReference>
<dbReference type="GeneID" id="63797962"/>
<keyword evidence="3" id="KW-1185">Reference proteome</keyword>